<keyword evidence="3" id="KW-1185">Reference proteome</keyword>
<dbReference type="EMBL" id="CP035758">
    <property type="protein sequence ID" value="QBD79845.1"/>
    <property type="molecule type" value="Genomic_DNA"/>
</dbReference>
<sequence length="213" mass="24559">MVKVWIVAKSRPPAAIVVHGLSEDGQHIRLRQPDGSYLSAHTSFAVGQIWDLTFHPAPRRVAPHVEDVIVTRWQQLEPEPDLLSHLLARVKPWEGGPDKLFAGHLRSEMNKNKPFISERDPIAPISMGYWRPDVSLIKWHDADRRVCYRYYTPDKELLIHYSDLSNSPISMLPAHTLVHVAFSPWWTPGNKYAWDKSSQVERRCYLSIAGYYL</sequence>
<evidence type="ECO:0000313" key="2">
    <source>
        <dbReference type="EMBL" id="QBD79845.1"/>
    </source>
</evidence>
<dbReference type="AlphaFoldDB" id="A0A4P6JWK0"/>
<dbReference type="Proteomes" id="UP000290365">
    <property type="component" value="Chromosome"/>
</dbReference>
<name>A0A4P6JWK0_KTERU</name>
<organism evidence="2 3">
    <name type="scientific">Ktedonosporobacter rubrisoli</name>
    <dbReference type="NCBI Taxonomy" id="2509675"/>
    <lineage>
        <taxon>Bacteria</taxon>
        <taxon>Bacillati</taxon>
        <taxon>Chloroflexota</taxon>
        <taxon>Ktedonobacteria</taxon>
        <taxon>Ktedonobacterales</taxon>
        <taxon>Ktedonosporobacteraceae</taxon>
        <taxon>Ktedonosporobacter</taxon>
    </lineage>
</organism>
<evidence type="ECO:0000313" key="3">
    <source>
        <dbReference type="Proteomes" id="UP000290365"/>
    </source>
</evidence>
<protein>
    <recommendedName>
        <fullName evidence="1">Dual OB-containing domain-containing protein</fullName>
    </recommendedName>
</protein>
<gene>
    <name evidence="2" type="ORF">EPA93_29250</name>
</gene>
<dbReference type="InterPro" id="IPR054335">
    <property type="entry name" value="DuOB_dom"/>
</dbReference>
<feature type="domain" description="Dual OB-containing" evidence="1">
    <location>
        <begin position="3"/>
        <end position="210"/>
    </location>
</feature>
<dbReference type="KEGG" id="kbs:EPA93_29250"/>
<reference evidence="2 3" key="1">
    <citation type="submission" date="2019-01" db="EMBL/GenBank/DDBJ databases">
        <title>Ktedonosporobacter rubrisoli SCAWS-G2.</title>
        <authorList>
            <person name="Huang Y."/>
            <person name="Yan B."/>
        </authorList>
    </citation>
    <scope>NUCLEOTIDE SEQUENCE [LARGE SCALE GENOMIC DNA]</scope>
    <source>
        <strain evidence="2 3">SCAWS-G2</strain>
    </source>
</reference>
<proteinExistence type="predicted"/>
<accession>A0A4P6JWK0</accession>
<evidence type="ECO:0000259" key="1">
    <source>
        <dbReference type="Pfam" id="PF22557"/>
    </source>
</evidence>
<dbReference type="RefSeq" id="WP_129890911.1">
    <property type="nucleotide sequence ID" value="NZ_CP035758.1"/>
</dbReference>
<dbReference type="Pfam" id="PF22557">
    <property type="entry name" value="DuOB"/>
    <property type="match status" value="1"/>
</dbReference>
<dbReference type="OrthoDB" id="1093445at2"/>